<reference evidence="1" key="1">
    <citation type="journal article" date="2018" name="DNA Res.">
        <title>Multiple hybrid de novo genome assembly of finger millet, an orphan allotetraploid crop.</title>
        <authorList>
            <person name="Hatakeyama M."/>
            <person name="Aluri S."/>
            <person name="Balachadran M.T."/>
            <person name="Sivarajan S.R."/>
            <person name="Patrignani A."/>
            <person name="Gruter S."/>
            <person name="Poveda L."/>
            <person name="Shimizu-Inatsugi R."/>
            <person name="Baeten J."/>
            <person name="Francoijs K.J."/>
            <person name="Nataraja K.N."/>
            <person name="Reddy Y.A.N."/>
            <person name="Phadnis S."/>
            <person name="Ravikumar R.L."/>
            <person name="Schlapbach R."/>
            <person name="Sreeman S.M."/>
            <person name="Shimizu K.K."/>
        </authorList>
    </citation>
    <scope>NUCLEOTIDE SEQUENCE</scope>
</reference>
<accession>A0AAV5FLS7</accession>
<comment type="caution">
    <text evidence="1">The sequence shown here is derived from an EMBL/GenBank/DDBJ whole genome shotgun (WGS) entry which is preliminary data.</text>
</comment>
<keyword evidence="2" id="KW-1185">Reference proteome</keyword>
<evidence type="ECO:0000313" key="1">
    <source>
        <dbReference type="EMBL" id="GJN35693.1"/>
    </source>
</evidence>
<evidence type="ECO:0000313" key="2">
    <source>
        <dbReference type="Proteomes" id="UP001054889"/>
    </source>
</evidence>
<gene>
    <name evidence="1" type="primary">gb24493</name>
    <name evidence="1" type="ORF">PR202_gb24493</name>
</gene>
<organism evidence="1 2">
    <name type="scientific">Eleusine coracana subsp. coracana</name>
    <dbReference type="NCBI Taxonomy" id="191504"/>
    <lineage>
        <taxon>Eukaryota</taxon>
        <taxon>Viridiplantae</taxon>
        <taxon>Streptophyta</taxon>
        <taxon>Embryophyta</taxon>
        <taxon>Tracheophyta</taxon>
        <taxon>Spermatophyta</taxon>
        <taxon>Magnoliopsida</taxon>
        <taxon>Liliopsida</taxon>
        <taxon>Poales</taxon>
        <taxon>Poaceae</taxon>
        <taxon>PACMAD clade</taxon>
        <taxon>Chloridoideae</taxon>
        <taxon>Cynodonteae</taxon>
        <taxon>Eleusininae</taxon>
        <taxon>Eleusine</taxon>
    </lineage>
</organism>
<protein>
    <submittedName>
        <fullName evidence="1">Uncharacterized protein</fullName>
    </submittedName>
</protein>
<name>A0AAV5FLS7_ELECO</name>
<proteinExistence type="predicted"/>
<dbReference type="EMBL" id="BQKI01000088">
    <property type="protein sequence ID" value="GJN35693.1"/>
    <property type="molecule type" value="Genomic_DNA"/>
</dbReference>
<dbReference type="AlphaFoldDB" id="A0AAV5FLS7"/>
<sequence>MALAVGAVAMFSAAEATSSGRQARRSRFLLANTNVYKPPLPSYECSKKSAAVCLAPGSPGPSCCDGQCVDVVASVDHCGGCNRCQHHRVAAAACSRSEGNCGRLQPGKNELCSALSSNENRECLFSFYLTLERESIFCLFRSYSRERESIFCLFRSYS</sequence>
<reference evidence="1" key="2">
    <citation type="submission" date="2021-12" db="EMBL/GenBank/DDBJ databases">
        <title>Resequencing data analysis of finger millet.</title>
        <authorList>
            <person name="Hatakeyama M."/>
            <person name="Aluri S."/>
            <person name="Balachadran M.T."/>
            <person name="Sivarajan S.R."/>
            <person name="Poveda L."/>
            <person name="Shimizu-Inatsugi R."/>
            <person name="Schlapbach R."/>
            <person name="Sreeman S.M."/>
            <person name="Shimizu K.K."/>
        </authorList>
    </citation>
    <scope>NUCLEOTIDE SEQUENCE</scope>
</reference>
<dbReference type="Proteomes" id="UP001054889">
    <property type="component" value="Unassembled WGS sequence"/>
</dbReference>